<comment type="function">
    <text evidence="4">Functions in the N-end rule pathway of protein degradation where it conjugates Leu from its aminoacyl-tRNA to the N-termini of proteins containing an N-terminal aspartate or glutamate.</text>
</comment>
<dbReference type="InterPro" id="IPR016181">
    <property type="entry name" value="Acyl_CoA_acyltransferase"/>
</dbReference>
<dbReference type="NCBIfam" id="NF002346">
    <property type="entry name" value="PRK01305.2-3"/>
    <property type="match status" value="1"/>
</dbReference>
<dbReference type="InterPro" id="IPR007471">
    <property type="entry name" value="N-end_Aminoacyl_Trfase_N"/>
</dbReference>
<reference evidence="7 8" key="1">
    <citation type="journal article" date="2013" name="Genome Announc.">
        <title>Draft Genome Sequence of Sphingobium quisquiliarum Strain P25T, a Novel Hexachlorocyclohexane (HCH)-Degrading Bacterium Isolated from an HCH Dumpsite.</title>
        <authorList>
            <person name="Kumar Singh A."/>
            <person name="Sangwan N."/>
            <person name="Sharma A."/>
            <person name="Gupta V."/>
            <person name="Khurana J.P."/>
            <person name="Lal R."/>
        </authorList>
    </citation>
    <scope>NUCLEOTIDE SEQUENCE [LARGE SCALE GENOMIC DNA]</scope>
    <source>
        <strain evidence="7 8">P25</strain>
    </source>
</reference>
<feature type="domain" description="N-end rule aminoacyl transferase C-terminal" evidence="6">
    <location>
        <begin position="122"/>
        <end position="250"/>
    </location>
</feature>
<accession>T0HD06</accession>
<dbReference type="PIRSF" id="PIRSF037208">
    <property type="entry name" value="ATE_pro_prd"/>
    <property type="match status" value="1"/>
</dbReference>
<evidence type="ECO:0000256" key="4">
    <source>
        <dbReference type="HAMAP-Rule" id="MF_00689"/>
    </source>
</evidence>
<evidence type="ECO:0000256" key="2">
    <source>
        <dbReference type="ARBA" id="ARBA00022679"/>
    </source>
</evidence>
<dbReference type="GO" id="GO:0071596">
    <property type="term" value="P:ubiquitin-dependent protein catabolic process via the N-end rule pathway"/>
    <property type="evidence" value="ECO:0007669"/>
    <property type="project" value="InterPro"/>
</dbReference>
<dbReference type="EMBL" id="ATHO01000043">
    <property type="protein sequence ID" value="EQB10023.1"/>
    <property type="molecule type" value="Genomic_DNA"/>
</dbReference>
<evidence type="ECO:0000313" key="7">
    <source>
        <dbReference type="EMBL" id="EQB10023.1"/>
    </source>
</evidence>
<dbReference type="EC" id="2.3.2.29" evidence="4"/>
<proteinExistence type="inferred from homology"/>
<dbReference type="InterPro" id="IPR030700">
    <property type="entry name" value="N-end_Aminoacyl_Trfase"/>
</dbReference>
<comment type="catalytic activity">
    <reaction evidence="4">
        <text>N-terminal L-aspartyl-[protein] + L-leucyl-tRNA(Leu) = N-terminal L-leucyl-L-aspartyl-[protein] + tRNA(Leu) + H(+)</text>
        <dbReference type="Rhea" id="RHEA:50420"/>
        <dbReference type="Rhea" id="RHEA-COMP:9613"/>
        <dbReference type="Rhea" id="RHEA-COMP:9622"/>
        <dbReference type="Rhea" id="RHEA-COMP:12669"/>
        <dbReference type="Rhea" id="RHEA-COMP:12674"/>
        <dbReference type="ChEBI" id="CHEBI:15378"/>
        <dbReference type="ChEBI" id="CHEBI:64720"/>
        <dbReference type="ChEBI" id="CHEBI:78442"/>
        <dbReference type="ChEBI" id="CHEBI:78494"/>
        <dbReference type="ChEBI" id="CHEBI:133042"/>
        <dbReference type="EC" id="2.3.2.29"/>
    </reaction>
</comment>
<dbReference type="PATRIC" id="fig|1329909.3.peg.947"/>
<dbReference type="GO" id="GO:0008914">
    <property type="term" value="F:leucyl-tRNA--protein transferase activity"/>
    <property type="evidence" value="ECO:0007669"/>
    <property type="project" value="UniProtKB-UniRule"/>
</dbReference>
<organism evidence="7 8">
    <name type="scientific">Sphingobium quisquiliarum P25</name>
    <dbReference type="NCBI Taxonomy" id="1329909"/>
    <lineage>
        <taxon>Bacteria</taxon>
        <taxon>Pseudomonadati</taxon>
        <taxon>Pseudomonadota</taxon>
        <taxon>Alphaproteobacteria</taxon>
        <taxon>Sphingomonadales</taxon>
        <taxon>Sphingomonadaceae</taxon>
        <taxon>Sphingobium</taxon>
    </lineage>
</organism>
<dbReference type="InterPro" id="IPR017138">
    <property type="entry name" value="Asp_Glu_LeuTrfase"/>
</dbReference>
<sequence length="288" mass="32796">MPYESGFTQRWDGDSGVTAPFRFPRFFVTNPSPCPYLPGRSERKVFTELSGDNAPELNDALGRIGFRRSQNVAYRPSCADCSACVSVRVVANEFQPNATQRKLIRRNSDLIVTACKPWSTEEQFELLQRYLRARHPGGGMTEMDEMDFADMVEQTPVESHVVEYREPGENGRPGKLVGACLTDRQGDGLSMIYSFFDTELEHRKGLGNYIIMDHILRSAKAGLPYVYLGYWVEGSQRMQYKVRYHPLEKLSRSGWVRFDPQEQAQAIRGVVSRDEPPLPIELAGIFRK</sequence>
<dbReference type="PANTHER" id="PTHR21367:SF1">
    <property type="entry name" value="ARGINYL-TRNA--PROTEIN TRANSFERASE 1"/>
    <property type="match status" value="1"/>
</dbReference>
<feature type="domain" description="N-end aminoacyl transferase N-terminal" evidence="5">
    <location>
        <begin position="32"/>
        <end position="102"/>
    </location>
</feature>
<evidence type="ECO:0000259" key="5">
    <source>
        <dbReference type="Pfam" id="PF04376"/>
    </source>
</evidence>
<dbReference type="HAMAP" id="MF_00689">
    <property type="entry name" value="Bpt"/>
    <property type="match status" value="1"/>
</dbReference>
<keyword evidence="1 4" id="KW-0963">Cytoplasm</keyword>
<name>T0HD06_9SPHN</name>
<dbReference type="Proteomes" id="UP000015525">
    <property type="component" value="Unassembled WGS sequence"/>
</dbReference>
<dbReference type="GO" id="GO:0005737">
    <property type="term" value="C:cytoplasm"/>
    <property type="evidence" value="ECO:0007669"/>
    <property type="project" value="UniProtKB-SubCell"/>
</dbReference>
<comment type="catalytic activity">
    <reaction evidence="4">
        <text>N-terminal L-glutamyl-[protein] + L-leucyl-tRNA(Leu) = N-terminal L-leucyl-L-glutamyl-[protein] + tRNA(Leu) + H(+)</text>
        <dbReference type="Rhea" id="RHEA:50412"/>
        <dbReference type="Rhea" id="RHEA-COMP:9613"/>
        <dbReference type="Rhea" id="RHEA-COMP:9622"/>
        <dbReference type="Rhea" id="RHEA-COMP:12664"/>
        <dbReference type="Rhea" id="RHEA-COMP:12668"/>
        <dbReference type="ChEBI" id="CHEBI:15378"/>
        <dbReference type="ChEBI" id="CHEBI:64721"/>
        <dbReference type="ChEBI" id="CHEBI:78442"/>
        <dbReference type="ChEBI" id="CHEBI:78494"/>
        <dbReference type="ChEBI" id="CHEBI:133041"/>
        <dbReference type="EC" id="2.3.2.29"/>
    </reaction>
</comment>
<dbReference type="Pfam" id="PF04376">
    <property type="entry name" value="ATE_N"/>
    <property type="match status" value="1"/>
</dbReference>
<dbReference type="NCBIfam" id="NF002343">
    <property type="entry name" value="PRK01305.1-4"/>
    <property type="match status" value="1"/>
</dbReference>
<evidence type="ECO:0000256" key="3">
    <source>
        <dbReference type="ARBA" id="ARBA00023315"/>
    </source>
</evidence>
<protein>
    <recommendedName>
        <fullName evidence="4">Aspartate/glutamate leucyltransferase</fullName>
        <ecNumber evidence="4">2.3.2.29</ecNumber>
    </recommendedName>
</protein>
<dbReference type="Pfam" id="PF04377">
    <property type="entry name" value="ATE_C"/>
    <property type="match status" value="1"/>
</dbReference>
<dbReference type="PANTHER" id="PTHR21367">
    <property type="entry name" value="ARGININE-TRNA-PROTEIN TRANSFERASE 1"/>
    <property type="match status" value="1"/>
</dbReference>
<dbReference type="InterPro" id="IPR007472">
    <property type="entry name" value="N-end_Aminoacyl_Trfase_C"/>
</dbReference>
<keyword evidence="3 4" id="KW-0012">Acyltransferase</keyword>
<comment type="caution">
    <text evidence="7">The sequence shown here is derived from an EMBL/GenBank/DDBJ whole genome shotgun (WGS) entry which is preliminary data.</text>
</comment>
<comment type="subcellular location">
    <subcellularLocation>
        <location evidence="4">Cytoplasm</location>
    </subcellularLocation>
</comment>
<keyword evidence="8" id="KW-1185">Reference proteome</keyword>
<evidence type="ECO:0000313" key="8">
    <source>
        <dbReference type="Proteomes" id="UP000015525"/>
    </source>
</evidence>
<dbReference type="SUPFAM" id="SSF55729">
    <property type="entry name" value="Acyl-CoA N-acyltransferases (Nat)"/>
    <property type="match status" value="1"/>
</dbReference>
<keyword evidence="2 4" id="KW-0808">Transferase</keyword>
<dbReference type="AlphaFoldDB" id="T0HD06"/>
<comment type="similarity">
    <text evidence="4">Belongs to the R-transferase family. Bpt subfamily.</text>
</comment>
<evidence type="ECO:0000256" key="1">
    <source>
        <dbReference type="ARBA" id="ARBA00022490"/>
    </source>
</evidence>
<gene>
    <name evidence="4" type="primary">bpt</name>
    <name evidence="7" type="ORF">L288_04950</name>
</gene>
<dbReference type="GO" id="GO:0004057">
    <property type="term" value="F:arginyl-tRNA--protein transferase activity"/>
    <property type="evidence" value="ECO:0007669"/>
    <property type="project" value="InterPro"/>
</dbReference>
<evidence type="ECO:0000259" key="6">
    <source>
        <dbReference type="Pfam" id="PF04377"/>
    </source>
</evidence>